<dbReference type="AlphaFoldDB" id="A0A2Z5FUG3"/>
<dbReference type="EMBL" id="CP030840">
    <property type="protein sequence ID" value="AXC10372.1"/>
    <property type="molecule type" value="Genomic_DNA"/>
</dbReference>
<evidence type="ECO:0000313" key="1">
    <source>
        <dbReference type="EMBL" id="AXC10372.1"/>
    </source>
</evidence>
<protein>
    <submittedName>
        <fullName evidence="1">Uncharacterized protein</fullName>
    </submittedName>
</protein>
<sequence length="106" mass="11558">MAVVAFAVAALAAVGLWVVLAGAAVVEEELVACEESRGTNIPASSRGEKSARVLRLDMFMIEADGSTKRLQLKQRRSPRVYDVTMGRLGSFPLKRILFRRSLSSGY</sequence>
<proteinExistence type="predicted"/>
<keyword evidence="2" id="KW-1185">Reference proteome</keyword>
<organism evidence="1 2">
    <name type="scientific">Acidisarcina polymorpha</name>
    <dbReference type="NCBI Taxonomy" id="2211140"/>
    <lineage>
        <taxon>Bacteria</taxon>
        <taxon>Pseudomonadati</taxon>
        <taxon>Acidobacteriota</taxon>
        <taxon>Terriglobia</taxon>
        <taxon>Terriglobales</taxon>
        <taxon>Acidobacteriaceae</taxon>
        <taxon>Acidisarcina</taxon>
    </lineage>
</organism>
<reference evidence="1 2" key="1">
    <citation type="journal article" date="2018" name="Front. Microbiol.">
        <title>Hydrolytic Capabilities as a Key to Environmental Success: Chitinolytic and Cellulolytic Acidobacteria From Acidic Sub-arctic Soils and Boreal Peatlands.</title>
        <authorList>
            <person name="Belova S.E."/>
            <person name="Ravin N.V."/>
            <person name="Pankratov T.A."/>
            <person name="Rakitin A.L."/>
            <person name="Ivanova A.A."/>
            <person name="Beletsky A.V."/>
            <person name="Mardanov A.V."/>
            <person name="Sinninghe Damste J.S."/>
            <person name="Dedysh S.N."/>
        </authorList>
    </citation>
    <scope>NUCLEOTIDE SEQUENCE [LARGE SCALE GENOMIC DNA]</scope>
    <source>
        <strain evidence="1 2">SBC82</strain>
    </source>
</reference>
<gene>
    <name evidence="1" type="ORF">ACPOL_1021</name>
</gene>
<accession>A0A2Z5FUG3</accession>
<evidence type="ECO:0000313" key="2">
    <source>
        <dbReference type="Proteomes" id="UP000253606"/>
    </source>
</evidence>
<dbReference type="KEGG" id="abas:ACPOL_1021"/>
<name>A0A2Z5FUG3_9BACT</name>
<dbReference type="Proteomes" id="UP000253606">
    <property type="component" value="Chromosome"/>
</dbReference>